<evidence type="ECO:0000256" key="5">
    <source>
        <dbReference type="ARBA" id="ARBA00023239"/>
    </source>
</evidence>
<proteinExistence type="inferred from homology"/>
<dbReference type="UniPathway" id="UPA00077">
    <property type="reaction ID" value="UER00154"/>
</dbReference>
<dbReference type="Proteomes" id="UP000317557">
    <property type="component" value="Unassembled WGS sequence"/>
</dbReference>
<evidence type="ECO:0000256" key="6">
    <source>
        <dbReference type="RuleBase" id="RU362079"/>
    </source>
</evidence>
<keyword evidence="4 6" id="KW-0289">Folate biosynthesis</keyword>
<sequence>MDTLTIKGMQFRGYHGVHAHEKSEGNDFEVDVILKTDLTAPASSDKLSYAIDYTKIHDIAKEVLAGESVDLIEHLCYKIGSAIETKLANIDSFEVRVRKLGPPLSTQTEYTEARMSWPRS</sequence>
<dbReference type="OrthoDB" id="9803748at2"/>
<comment type="catalytic activity">
    <reaction evidence="1 6">
        <text>7,8-dihydroneopterin = 6-hydroxymethyl-7,8-dihydropterin + glycolaldehyde</text>
        <dbReference type="Rhea" id="RHEA:10540"/>
        <dbReference type="ChEBI" id="CHEBI:17001"/>
        <dbReference type="ChEBI" id="CHEBI:17071"/>
        <dbReference type="ChEBI" id="CHEBI:44841"/>
        <dbReference type="EC" id="4.1.2.25"/>
    </reaction>
</comment>
<gene>
    <name evidence="8" type="ORF">SAMN06265219_110159</name>
</gene>
<evidence type="ECO:0000256" key="1">
    <source>
        <dbReference type="ARBA" id="ARBA00001353"/>
    </source>
</evidence>
<dbReference type="GO" id="GO:0004150">
    <property type="term" value="F:dihydroneopterin aldolase activity"/>
    <property type="evidence" value="ECO:0007669"/>
    <property type="project" value="UniProtKB-UniRule"/>
</dbReference>
<evidence type="ECO:0000256" key="2">
    <source>
        <dbReference type="ARBA" id="ARBA00005013"/>
    </source>
</evidence>
<dbReference type="NCBIfam" id="TIGR00525">
    <property type="entry name" value="folB"/>
    <property type="match status" value="1"/>
</dbReference>
<dbReference type="Pfam" id="PF02152">
    <property type="entry name" value="FolB"/>
    <property type="match status" value="1"/>
</dbReference>
<dbReference type="PANTHER" id="PTHR42844">
    <property type="entry name" value="DIHYDRONEOPTERIN ALDOLASE 1-RELATED"/>
    <property type="match status" value="1"/>
</dbReference>
<accession>A0A521E547</accession>
<comment type="function">
    <text evidence="6">Catalyzes the conversion of 7,8-dihydroneopterin to 6-hydroxymethyl-7,8-dihydropterin.</text>
</comment>
<feature type="domain" description="Dihydroneopterin aldolase/epimerase" evidence="7">
    <location>
        <begin position="4"/>
        <end position="117"/>
    </location>
</feature>
<dbReference type="InterPro" id="IPR043133">
    <property type="entry name" value="GTP-CH-I_C/QueF"/>
</dbReference>
<evidence type="ECO:0000313" key="8">
    <source>
        <dbReference type="EMBL" id="SMO79076.1"/>
    </source>
</evidence>
<keyword evidence="9" id="KW-1185">Reference proteome</keyword>
<evidence type="ECO:0000259" key="7">
    <source>
        <dbReference type="SMART" id="SM00905"/>
    </source>
</evidence>
<evidence type="ECO:0000313" key="9">
    <source>
        <dbReference type="Proteomes" id="UP000317557"/>
    </source>
</evidence>
<reference evidence="8 9" key="1">
    <citation type="submission" date="2017-05" db="EMBL/GenBank/DDBJ databases">
        <authorList>
            <person name="Varghese N."/>
            <person name="Submissions S."/>
        </authorList>
    </citation>
    <scope>NUCLEOTIDE SEQUENCE [LARGE SCALE GENOMIC DNA]</scope>
    <source>
        <strain evidence="8 9">DSM 21985</strain>
    </source>
</reference>
<dbReference type="PANTHER" id="PTHR42844:SF1">
    <property type="entry name" value="DIHYDRONEOPTERIN ALDOLASE 1-RELATED"/>
    <property type="match status" value="1"/>
</dbReference>
<protein>
    <recommendedName>
        <fullName evidence="6">7,8-dihydroneopterin aldolase</fullName>
        <ecNumber evidence="6">4.1.2.25</ecNumber>
    </recommendedName>
</protein>
<dbReference type="SMART" id="SM00905">
    <property type="entry name" value="FolB"/>
    <property type="match status" value="1"/>
</dbReference>
<dbReference type="NCBIfam" id="TIGR00526">
    <property type="entry name" value="folB_dom"/>
    <property type="match status" value="1"/>
</dbReference>
<dbReference type="Gene3D" id="3.30.1130.10">
    <property type="match status" value="1"/>
</dbReference>
<dbReference type="GO" id="GO:0005737">
    <property type="term" value="C:cytoplasm"/>
    <property type="evidence" value="ECO:0007669"/>
    <property type="project" value="TreeGrafter"/>
</dbReference>
<comment type="similarity">
    <text evidence="3 6">Belongs to the DHNA family.</text>
</comment>
<keyword evidence="5 6" id="KW-0456">Lyase</keyword>
<dbReference type="InterPro" id="IPR006156">
    <property type="entry name" value="Dihydroneopterin_aldolase"/>
</dbReference>
<dbReference type="EC" id="4.1.2.25" evidence="6"/>
<dbReference type="InterPro" id="IPR006157">
    <property type="entry name" value="FolB_dom"/>
</dbReference>
<dbReference type="GO" id="GO:0046654">
    <property type="term" value="P:tetrahydrofolate biosynthetic process"/>
    <property type="evidence" value="ECO:0007669"/>
    <property type="project" value="UniProtKB-UniRule"/>
</dbReference>
<evidence type="ECO:0000256" key="3">
    <source>
        <dbReference type="ARBA" id="ARBA00005708"/>
    </source>
</evidence>
<evidence type="ECO:0000256" key="4">
    <source>
        <dbReference type="ARBA" id="ARBA00022909"/>
    </source>
</evidence>
<dbReference type="SUPFAM" id="SSF55620">
    <property type="entry name" value="Tetrahydrobiopterin biosynthesis enzymes-like"/>
    <property type="match status" value="1"/>
</dbReference>
<name>A0A521E547_9BACT</name>
<comment type="pathway">
    <text evidence="2 6">Cofactor biosynthesis; tetrahydrofolate biosynthesis; 2-amino-4-hydroxy-6-hydroxymethyl-7,8-dihydropteridine diphosphate from 7,8-dihydroneopterin triphosphate: step 3/4.</text>
</comment>
<dbReference type="RefSeq" id="WP_142454971.1">
    <property type="nucleotide sequence ID" value="NZ_FXTP01000010.1"/>
</dbReference>
<organism evidence="8 9">
    <name type="scientific">Gracilimonas mengyeensis</name>
    <dbReference type="NCBI Taxonomy" id="1302730"/>
    <lineage>
        <taxon>Bacteria</taxon>
        <taxon>Pseudomonadati</taxon>
        <taxon>Balneolota</taxon>
        <taxon>Balneolia</taxon>
        <taxon>Balneolales</taxon>
        <taxon>Balneolaceae</taxon>
        <taxon>Gracilimonas</taxon>
    </lineage>
</organism>
<dbReference type="GO" id="GO:0046656">
    <property type="term" value="P:folic acid biosynthetic process"/>
    <property type="evidence" value="ECO:0007669"/>
    <property type="project" value="UniProtKB-UniRule"/>
</dbReference>
<dbReference type="EMBL" id="FXTP01000010">
    <property type="protein sequence ID" value="SMO79076.1"/>
    <property type="molecule type" value="Genomic_DNA"/>
</dbReference>
<dbReference type="AlphaFoldDB" id="A0A521E547"/>